<dbReference type="Proteomes" id="UP000606499">
    <property type="component" value="Unassembled WGS sequence"/>
</dbReference>
<dbReference type="RefSeq" id="WP_186950214.1">
    <property type="nucleotide sequence ID" value="NZ_JACOPL010000015.1"/>
</dbReference>
<dbReference type="AlphaFoldDB" id="A0A923RWX5"/>
<evidence type="ECO:0000313" key="2">
    <source>
        <dbReference type="Proteomes" id="UP000606499"/>
    </source>
</evidence>
<keyword evidence="2" id="KW-1185">Reference proteome</keyword>
<protein>
    <submittedName>
        <fullName evidence="1">Uncharacterized protein</fullName>
    </submittedName>
</protein>
<reference evidence="1" key="1">
    <citation type="submission" date="2020-08" db="EMBL/GenBank/DDBJ databases">
        <title>Genome public.</title>
        <authorList>
            <person name="Liu C."/>
            <person name="Sun Q."/>
        </authorList>
    </citation>
    <scope>NUCLEOTIDE SEQUENCE</scope>
    <source>
        <strain evidence="1">NSJ-28</strain>
    </source>
</reference>
<organism evidence="1 2">
    <name type="scientific">Agathobaculum faecis</name>
    <dbReference type="NCBI Taxonomy" id="2763013"/>
    <lineage>
        <taxon>Bacteria</taxon>
        <taxon>Bacillati</taxon>
        <taxon>Bacillota</taxon>
        <taxon>Clostridia</taxon>
        <taxon>Eubacteriales</taxon>
        <taxon>Butyricicoccaceae</taxon>
        <taxon>Agathobaculum</taxon>
    </lineage>
</organism>
<sequence length="220" mass="25751">MNFLDAHIIVHVRYGGALANHKATKYDMIFRPYSDYGNDFDKKTIVNAFKLFFAHTILFNTRTQEEFEQYQSVLCHLDSFIPDSDMERVRKSSKILYDKGFIAKILNASAKEYAKKEIDEFVASATPPYSWTAEMDRFLTGIIDYKAVWLREYQAQERSSNDFWNYVQTYCDYAYQLAGIPETETDGILFAPFDQLRSDVINNRYPNILKPYADYIMESS</sequence>
<name>A0A923RWX5_9FIRM</name>
<comment type="caution">
    <text evidence="1">The sequence shown here is derived from an EMBL/GenBank/DDBJ whole genome shotgun (WGS) entry which is preliminary data.</text>
</comment>
<accession>A0A923RWX5</accession>
<gene>
    <name evidence="1" type="ORF">H8S45_13165</name>
</gene>
<proteinExistence type="predicted"/>
<dbReference type="EMBL" id="JACOPL010000015">
    <property type="protein sequence ID" value="MBC5726404.1"/>
    <property type="molecule type" value="Genomic_DNA"/>
</dbReference>
<evidence type="ECO:0000313" key="1">
    <source>
        <dbReference type="EMBL" id="MBC5726404.1"/>
    </source>
</evidence>